<accession>A0A4Z0F726</accession>
<keyword evidence="2" id="KW-1185">Reference proteome</keyword>
<name>A0A4Z0F726_9GAMM</name>
<organism evidence="1 2">
    <name type="scientific">Candidatus Macondimonas diazotrophica</name>
    <dbReference type="NCBI Taxonomy" id="2305248"/>
    <lineage>
        <taxon>Bacteria</taxon>
        <taxon>Pseudomonadati</taxon>
        <taxon>Pseudomonadota</taxon>
        <taxon>Gammaproteobacteria</taxon>
        <taxon>Chromatiales</taxon>
        <taxon>Ectothiorhodospiraceae</taxon>
        <taxon>Candidatus Macondimonas</taxon>
    </lineage>
</organism>
<gene>
    <name evidence="1" type="ORF">E4680_13095</name>
</gene>
<dbReference type="RefSeq" id="WP_135282869.1">
    <property type="nucleotide sequence ID" value="NZ_SRIO01000030.1"/>
</dbReference>
<comment type="caution">
    <text evidence="1">The sequence shown here is derived from an EMBL/GenBank/DDBJ whole genome shotgun (WGS) entry which is preliminary data.</text>
</comment>
<reference evidence="1 2" key="1">
    <citation type="journal article" date="2019" name="ISME J.">
        <title>Candidatus Macondimonas diazotrophica, a novel gammaproteobacterial genus dominating crude-oil-contaminated coastal sediments.</title>
        <authorList>
            <person name="Karthikeyan S."/>
            <person name="Konstantinidis K."/>
        </authorList>
    </citation>
    <scope>NUCLEOTIDE SEQUENCE [LARGE SCALE GENOMIC DNA]</scope>
    <source>
        <strain evidence="1 2">KTK01</strain>
    </source>
</reference>
<proteinExistence type="predicted"/>
<protein>
    <submittedName>
        <fullName evidence="1">Uncharacterized protein</fullName>
    </submittedName>
</protein>
<sequence>MGYITISFTNSEGHSVKTIEQADKVWFHYDGNGCFGWFLTPEEWKDEESRQRRMSREMENTDHHDVIAMDMYSRYRKSDVNDLFLRTTFPQYKDTLFKDSRSMRSFLVKDGIIPDTIHGSTNIFRYVKGLSLIEL</sequence>
<dbReference type="Proteomes" id="UP000297890">
    <property type="component" value="Unassembled WGS sequence"/>
</dbReference>
<evidence type="ECO:0000313" key="2">
    <source>
        <dbReference type="Proteomes" id="UP000297890"/>
    </source>
</evidence>
<dbReference type="AlphaFoldDB" id="A0A4Z0F726"/>
<evidence type="ECO:0000313" key="1">
    <source>
        <dbReference type="EMBL" id="TFZ81297.1"/>
    </source>
</evidence>
<dbReference type="EMBL" id="SRIO01000030">
    <property type="protein sequence ID" value="TFZ81297.1"/>
    <property type="molecule type" value="Genomic_DNA"/>
</dbReference>